<gene>
    <name evidence="2" type="ORF">BJP25_07315</name>
</gene>
<keyword evidence="1" id="KW-1133">Transmembrane helix</keyword>
<sequence length="370" mass="38525">MRSAVPPPPPPRPPGSQRGRAVRELLGLLTVPQVVCWQVAVVAVLFALGRPWPVLVGTCVAAALLLAATSVRVGGRWLYELGVLGLGHLSRERRRDLPESAGKTPALLDLLLPGATVRTTATGQGPAMTVSHPGGLAAPLRLTDDRADPVRGLPLPAALLPSTEGQEFGVQVVLHAGVRRAGPPKVWLAVHAARTVEIPRDADLALVLRNAVRRVRRAARRAGAPVEVLPEEQAFAALAGLAHVTGGRTEVREDWRFWRTGPVCQAVLRLEGADLLTEEETRRLVAALFATTAGAATTVTLGARTGRATAAPSLVVRVAATTESAVADAATAARALLSTPAAPPGARLVRLDGAHSRGVAASLPIGAFLP</sequence>
<dbReference type="AlphaFoldDB" id="A0A1Q9LTE6"/>
<keyword evidence="1" id="KW-0472">Membrane</keyword>
<dbReference type="Proteomes" id="UP000186040">
    <property type="component" value="Unassembled WGS sequence"/>
</dbReference>
<name>A0A1Q9LTE6_9PSEU</name>
<dbReference type="STRING" id="1193682.BJP25_07315"/>
<accession>A0A1Q9LTE6</accession>
<proteinExistence type="predicted"/>
<keyword evidence="3" id="KW-1185">Reference proteome</keyword>
<keyword evidence="1" id="KW-0812">Transmembrane</keyword>
<feature type="transmembrane region" description="Helical" evidence="1">
    <location>
        <begin position="25"/>
        <end position="46"/>
    </location>
</feature>
<evidence type="ECO:0000256" key="1">
    <source>
        <dbReference type="SAM" id="Phobius"/>
    </source>
</evidence>
<reference evidence="2 3" key="1">
    <citation type="submission" date="2016-10" db="EMBL/GenBank/DDBJ databases">
        <title>The Draft Genome Sequence of Actinokineospora bangkokensis 44EHWT reveals the biosynthetic pathway of antifungal compounds Thailandins with unusual extender unit butylmalonyl-CoA.</title>
        <authorList>
            <person name="Greule A."/>
            <person name="Intra B."/>
            <person name="Flemming S."/>
            <person name="Rommel M.G."/>
            <person name="Panbangred W."/>
            <person name="Bechthold A."/>
        </authorList>
    </citation>
    <scope>NUCLEOTIDE SEQUENCE [LARGE SCALE GENOMIC DNA]</scope>
    <source>
        <strain evidence="2 3">44EHW</strain>
    </source>
</reference>
<feature type="transmembrane region" description="Helical" evidence="1">
    <location>
        <begin position="52"/>
        <end position="71"/>
    </location>
</feature>
<comment type="caution">
    <text evidence="2">The sequence shown here is derived from an EMBL/GenBank/DDBJ whole genome shotgun (WGS) entry which is preliminary data.</text>
</comment>
<organism evidence="2 3">
    <name type="scientific">Actinokineospora bangkokensis</name>
    <dbReference type="NCBI Taxonomy" id="1193682"/>
    <lineage>
        <taxon>Bacteria</taxon>
        <taxon>Bacillati</taxon>
        <taxon>Actinomycetota</taxon>
        <taxon>Actinomycetes</taxon>
        <taxon>Pseudonocardiales</taxon>
        <taxon>Pseudonocardiaceae</taxon>
        <taxon>Actinokineospora</taxon>
    </lineage>
</organism>
<evidence type="ECO:0008006" key="4">
    <source>
        <dbReference type="Google" id="ProtNLM"/>
    </source>
</evidence>
<evidence type="ECO:0000313" key="3">
    <source>
        <dbReference type="Proteomes" id="UP000186040"/>
    </source>
</evidence>
<protein>
    <recommendedName>
        <fullName evidence="4">Type VII secretion protein EccE</fullName>
    </recommendedName>
</protein>
<evidence type="ECO:0000313" key="2">
    <source>
        <dbReference type="EMBL" id="OLR95305.1"/>
    </source>
</evidence>
<dbReference type="EMBL" id="MKQR01000003">
    <property type="protein sequence ID" value="OLR95305.1"/>
    <property type="molecule type" value="Genomic_DNA"/>
</dbReference>